<feature type="signal peptide" evidence="2">
    <location>
        <begin position="1"/>
        <end position="17"/>
    </location>
</feature>
<evidence type="ECO:0000256" key="1">
    <source>
        <dbReference type="SAM" id="MobiDB-lite"/>
    </source>
</evidence>
<feature type="compositionally biased region" description="Low complexity" evidence="1">
    <location>
        <begin position="85"/>
        <end position="97"/>
    </location>
</feature>
<feature type="chain" id="PRO_5043373782" evidence="2">
    <location>
        <begin position="18"/>
        <end position="186"/>
    </location>
</feature>
<name>A0AAW1DF24_9HEMI</name>
<dbReference type="EMBL" id="JAPXFL010000005">
    <property type="protein sequence ID" value="KAK9507015.1"/>
    <property type="molecule type" value="Genomic_DNA"/>
</dbReference>
<comment type="caution">
    <text evidence="3">The sequence shown here is derived from an EMBL/GenBank/DDBJ whole genome shotgun (WGS) entry which is preliminary data.</text>
</comment>
<evidence type="ECO:0000313" key="3">
    <source>
        <dbReference type="EMBL" id="KAK9507015.1"/>
    </source>
</evidence>
<proteinExistence type="predicted"/>
<organism evidence="3 4">
    <name type="scientific">Rhynocoris fuscipes</name>
    <dbReference type="NCBI Taxonomy" id="488301"/>
    <lineage>
        <taxon>Eukaryota</taxon>
        <taxon>Metazoa</taxon>
        <taxon>Ecdysozoa</taxon>
        <taxon>Arthropoda</taxon>
        <taxon>Hexapoda</taxon>
        <taxon>Insecta</taxon>
        <taxon>Pterygota</taxon>
        <taxon>Neoptera</taxon>
        <taxon>Paraneoptera</taxon>
        <taxon>Hemiptera</taxon>
        <taxon>Heteroptera</taxon>
        <taxon>Panheteroptera</taxon>
        <taxon>Cimicomorpha</taxon>
        <taxon>Reduviidae</taxon>
        <taxon>Harpactorinae</taxon>
        <taxon>Harpactorini</taxon>
        <taxon>Rhynocoris</taxon>
    </lineage>
</organism>
<evidence type="ECO:0000313" key="4">
    <source>
        <dbReference type="Proteomes" id="UP001461498"/>
    </source>
</evidence>
<keyword evidence="2" id="KW-0732">Signal</keyword>
<accession>A0AAW1DF24</accession>
<dbReference type="Proteomes" id="UP001461498">
    <property type="component" value="Unassembled WGS sequence"/>
</dbReference>
<protein>
    <submittedName>
        <fullName evidence="3">Uncharacterized protein</fullName>
    </submittedName>
</protein>
<dbReference type="AlphaFoldDB" id="A0AAW1DF24"/>
<keyword evidence="4" id="KW-1185">Reference proteome</keyword>
<reference evidence="3 4" key="1">
    <citation type="submission" date="2022-12" db="EMBL/GenBank/DDBJ databases">
        <title>Chromosome-level genome assembly of true bugs.</title>
        <authorList>
            <person name="Ma L."/>
            <person name="Li H."/>
        </authorList>
    </citation>
    <scope>NUCLEOTIDE SEQUENCE [LARGE SCALE GENOMIC DNA]</scope>
    <source>
        <strain evidence="3">Lab_2022b</strain>
    </source>
</reference>
<feature type="region of interest" description="Disordered" evidence="1">
    <location>
        <begin position="78"/>
        <end position="97"/>
    </location>
</feature>
<gene>
    <name evidence="3" type="ORF">O3M35_008848</name>
</gene>
<sequence>MQYTLLILVIAAGFSLSAYLPPGPDPVEWYNKEETQAQQQSQVSKRQVPWYLPVITVPQIVEVHHVVLLQAPEQRCFPRRPPLTPETTPGPTDDGLTNRMGGGSNNTSVEQPSKCVWAIVACCSPGSLNIRYTCFELLGCQGAFWDVNPCESRITMAAANTALKFYMSNNSAPSSNINDVASNLTK</sequence>
<evidence type="ECO:0000256" key="2">
    <source>
        <dbReference type="SAM" id="SignalP"/>
    </source>
</evidence>